<comment type="caution">
    <text evidence="1">The sequence shown here is derived from an EMBL/GenBank/DDBJ whole genome shotgun (WGS) entry which is preliminary data.</text>
</comment>
<dbReference type="EMBL" id="JFFI01001305">
    <property type="protein sequence ID" value="KXH61259.1"/>
    <property type="molecule type" value="Genomic_DNA"/>
</dbReference>
<keyword evidence="2" id="KW-1185">Reference proteome</keyword>
<accession>A0A135ULH4</accession>
<dbReference type="AlphaFoldDB" id="A0A135ULH4"/>
<evidence type="ECO:0000313" key="1">
    <source>
        <dbReference type="EMBL" id="KXH61259.1"/>
    </source>
</evidence>
<organism evidence="1 2">
    <name type="scientific">Colletotrichum salicis</name>
    <dbReference type="NCBI Taxonomy" id="1209931"/>
    <lineage>
        <taxon>Eukaryota</taxon>
        <taxon>Fungi</taxon>
        <taxon>Dikarya</taxon>
        <taxon>Ascomycota</taxon>
        <taxon>Pezizomycotina</taxon>
        <taxon>Sordariomycetes</taxon>
        <taxon>Hypocreomycetidae</taxon>
        <taxon>Glomerellales</taxon>
        <taxon>Glomerellaceae</taxon>
        <taxon>Colletotrichum</taxon>
        <taxon>Colletotrichum acutatum species complex</taxon>
    </lineage>
</organism>
<protein>
    <submittedName>
        <fullName evidence="1">Uncharacterized protein</fullName>
    </submittedName>
</protein>
<reference evidence="1 2" key="1">
    <citation type="submission" date="2014-02" db="EMBL/GenBank/DDBJ databases">
        <title>The genome sequence of Colletotrichum salicis CBS 607.94.</title>
        <authorList>
            <person name="Baroncelli R."/>
            <person name="Thon M.R."/>
        </authorList>
    </citation>
    <scope>NUCLEOTIDE SEQUENCE [LARGE SCALE GENOMIC DNA]</scope>
    <source>
        <strain evidence="1 2">CBS 607.94</strain>
    </source>
</reference>
<gene>
    <name evidence="1" type="ORF">CSAL01_08875</name>
</gene>
<dbReference type="Proteomes" id="UP000070121">
    <property type="component" value="Unassembled WGS sequence"/>
</dbReference>
<name>A0A135ULH4_9PEZI</name>
<proteinExistence type="predicted"/>
<evidence type="ECO:0000313" key="2">
    <source>
        <dbReference type="Proteomes" id="UP000070121"/>
    </source>
</evidence>
<sequence length="118" mass="13470">MNRKLERREEALIPQARKAALYQNWVLAKIAQRVADSPILQPPPLDMGYGRQGTGTAQPFLAVLHYLRVCFHEITSEWDKLFQEVVLAKSPQSRARAFVTAPIYRAAQLLPALTRMRL</sequence>